<name>A0ABR7YV99_9SPHI</name>
<dbReference type="EMBL" id="JACOIK010000020">
    <property type="protein sequence ID" value="MBD1435151.1"/>
    <property type="molecule type" value="Genomic_DNA"/>
</dbReference>
<dbReference type="RefSeq" id="WP_190995992.1">
    <property type="nucleotide sequence ID" value="NZ_JACOIK010000020.1"/>
</dbReference>
<organism evidence="1 2">
    <name type="scientific">Sphingobacterium micropteri</name>
    <dbReference type="NCBI Taxonomy" id="2763501"/>
    <lineage>
        <taxon>Bacteria</taxon>
        <taxon>Pseudomonadati</taxon>
        <taxon>Bacteroidota</taxon>
        <taxon>Sphingobacteriia</taxon>
        <taxon>Sphingobacteriales</taxon>
        <taxon>Sphingobacteriaceae</taxon>
        <taxon>Sphingobacterium</taxon>
    </lineage>
</organism>
<protein>
    <submittedName>
        <fullName evidence="1">Uncharacterized protein</fullName>
    </submittedName>
</protein>
<reference evidence="1 2" key="1">
    <citation type="submission" date="2020-08" db="EMBL/GenBank/DDBJ databases">
        <title>Sphingobacterium sp. DN00404 isolated from aquaculture water.</title>
        <authorList>
            <person name="Zhang M."/>
        </authorList>
    </citation>
    <scope>NUCLEOTIDE SEQUENCE [LARGE SCALE GENOMIC DNA]</scope>
    <source>
        <strain evidence="1 2">DN00404</strain>
    </source>
</reference>
<gene>
    <name evidence="1" type="ORF">H8B06_20195</name>
</gene>
<comment type="caution">
    <text evidence="1">The sequence shown here is derived from an EMBL/GenBank/DDBJ whole genome shotgun (WGS) entry which is preliminary data.</text>
</comment>
<evidence type="ECO:0000313" key="1">
    <source>
        <dbReference type="EMBL" id="MBD1435151.1"/>
    </source>
</evidence>
<dbReference type="Proteomes" id="UP000602759">
    <property type="component" value="Unassembled WGS sequence"/>
</dbReference>
<sequence length="77" mass="8615">MRYFIFENTEFSSSFPIDGKEAKDLGLQGSAIFTCLFLNRMKLPSVKQHSVFNGIASVKLAAEQCEADLVRIPASHY</sequence>
<proteinExistence type="predicted"/>
<keyword evidence="2" id="KW-1185">Reference proteome</keyword>
<evidence type="ECO:0000313" key="2">
    <source>
        <dbReference type="Proteomes" id="UP000602759"/>
    </source>
</evidence>
<accession>A0ABR7YV99</accession>